<evidence type="ECO:0000256" key="7">
    <source>
        <dbReference type="ARBA" id="ARBA00048741"/>
    </source>
</evidence>
<comment type="catalytic activity">
    <reaction evidence="7">
        <text>L-aspartate + L-glutamine + ATP + H2O = L-asparagine + L-glutamate + AMP + diphosphate + H(+)</text>
        <dbReference type="Rhea" id="RHEA:12228"/>
        <dbReference type="ChEBI" id="CHEBI:15377"/>
        <dbReference type="ChEBI" id="CHEBI:15378"/>
        <dbReference type="ChEBI" id="CHEBI:29985"/>
        <dbReference type="ChEBI" id="CHEBI:29991"/>
        <dbReference type="ChEBI" id="CHEBI:30616"/>
        <dbReference type="ChEBI" id="CHEBI:33019"/>
        <dbReference type="ChEBI" id="CHEBI:58048"/>
        <dbReference type="ChEBI" id="CHEBI:58359"/>
        <dbReference type="ChEBI" id="CHEBI:456215"/>
        <dbReference type="EC" id="6.3.5.4"/>
    </reaction>
</comment>
<dbReference type="InterPro" id="IPR017932">
    <property type="entry name" value="GATase_2_dom"/>
</dbReference>
<dbReference type="InterPro" id="IPR006426">
    <property type="entry name" value="Asn_synth_AEB"/>
</dbReference>
<dbReference type="GO" id="GO:0004066">
    <property type="term" value="F:asparagine synthase (glutamine-hydrolyzing) activity"/>
    <property type="evidence" value="ECO:0007669"/>
    <property type="project" value="UniProtKB-EC"/>
</dbReference>
<keyword evidence="6" id="KW-0315">Glutamine amidotransferase</keyword>
<sequence length="659" mass="73957">MCGISGLWHSPTLPSEELVARARRMSEQLKHRGPDDSGVFVDPGAGIALGHRRLSVVDLSAHGHQPMASANGRYVITYNGEAFNHQQLHRELVSQGATFRGHSDTEVIVTAVEHWGLERTLQRLNGMFAFALWDREQRTLSLVRDRVGIKPLYYGWVGRMFVFASELKAIQAPPGFNNEINRDAIALFMRHGYIPAPYSIFRGIYKLLPGTWLPVEERTARQPLEIGAIHPLTRTYWSARGVAEDGAAHRNGYTDEEAVDELDTLLRDAVKIRMEADVPLGAFLSGGIDSSTIAALMQVQASRPVKTFSIGFGTQDINEAPFAKAVAAHLGTDHQELYLTARDALDIVPELPTIFDEPFADPSQIPTLFVSRLARNAVTVSLSGDGGDELFGGYSRYFEAERYRRLTAMFPRMLLNSAAAALKAPQGSLAYVMGRAARLLPSQLRPKNPLSMATRLGNMLGAANDSDRYLHLITHWDDALRVVKNSSEVPTNLTHELRNLALLTPFERMMYADLVSYLPDDCLTKVDRASMSASLEARVPLLDHRVVEFAWRTPLRQKVRTGQGKWILRQVLQRYVPRTLVDRPKAGFGAPIGDWLHGPLHEWAEALLDERRLREEGFFDPLMIRQAWNTHASGETGEPYRLWNVLMFQAWLEHFQNAR</sequence>
<evidence type="ECO:0000256" key="4">
    <source>
        <dbReference type="ARBA" id="ARBA00022741"/>
    </source>
</evidence>
<comment type="similarity">
    <text evidence="2">Belongs to the asparagine synthetase family.</text>
</comment>
<dbReference type="SUPFAM" id="SSF52402">
    <property type="entry name" value="Adenine nucleotide alpha hydrolases-like"/>
    <property type="match status" value="1"/>
</dbReference>
<evidence type="ECO:0000313" key="9">
    <source>
        <dbReference type="EMBL" id="MEY2183486.1"/>
    </source>
</evidence>
<feature type="domain" description="Glutamine amidotransferase type-2" evidence="8">
    <location>
        <begin position="2"/>
        <end position="218"/>
    </location>
</feature>
<dbReference type="PIRSF" id="PIRSF001589">
    <property type="entry name" value="Asn_synthetase_glu-h"/>
    <property type="match status" value="1"/>
</dbReference>
<dbReference type="Pfam" id="PF13537">
    <property type="entry name" value="GATase_7"/>
    <property type="match status" value="1"/>
</dbReference>
<dbReference type="Gene3D" id="3.60.20.10">
    <property type="entry name" value="Glutamine Phosphoribosylpyrophosphate, subunit 1, domain 1"/>
    <property type="match status" value="1"/>
</dbReference>
<evidence type="ECO:0000313" key="10">
    <source>
        <dbReference type="Proteomes" id="UP001562159"/>
    </source>
</evidence>
<dbReference type="CDD" id="cd01991">
    <property type="entry name" value="Asn_synthase_B_C"/>
    <property type="match status" value="1"/>
</dbReference>
<dbReference type="InterPro" id="IPR033738">
    <property type="entry name" value="AsnB_N"/>
</dbReference>
<reference evidence="9 10" key="1">
    <citation type="submission" date="2024-07" db="EMBL/GenBank/DDBJ databases">
        <title>Molecular mechanisms and environmental adaptations of flagellar loss and biofilm growth of Rhodanobacter under environmental stress.</title>
        <authorList>
            <person name="Chen M."/>
        </authorList>
    </citation>
    <scope>NUCLEOTIDE SEQUENCE [LARGE SCALE GENOMIC DNA]</scope>
    <source>
        <strain evidence="9 10">RS22</strain>
    </source>
</reference>
<gene>
    <name evidence="9" type="primary">asnB</name>
    <name evidence="9" type="ORF">AB7878_13765</name>
</gene>
<evidence type="ECO:0000256" key="3">
    <source>
        <dbReference type="ARBA" id="ARBA00012737"/>
    </source>
</evidence>
<dbReference type="EMBL" id="JBGBPY010000001">
    <property type="protein sequence ID" value="MEY2183486.1"/>
    <property type="molecule type" value="Genomic_DNA"/>
</dbReference>
<keyword evidence="5" id="KW-0067">ATP-binding</keyword>
<dbReference type="CDD" id="cd00712">
    <property type="entry name" value="AsnB"/>
    <property type="match status" value="1"/>
</dbReference>
<proteinExistence type="inferred from homology"/>
<organism evidence="9 10">
    <name type="scientific">Rhodanobacter humi</name>
    <dbReference type="NCBI Taxonomy" id="1888173"/>
    <lineage>
        <taxon>Bacteria</taxon>
        <taxon>Pseudomonadati</taxon>
        <taxon>Pseudomonadota</taxon>
        <taxon>Gammaproteobacteria</taxon>
        <taxon>Lysobacterales</taxon>
        <taxon>Rhodanobacteraceae</taxon>
        <taxon>Rhodanobacter</taxon>
    </lineage>
</organism>
<dbReference type="PANTHER" id="PTHR43284">
    <property type="entry name" value="ASPARAGINE SYNTHETASE (GLUTAMINE-HYDROLYZING)"/>
    <property type="match status" value="1"/>
</dbReference>
<comment type="caution">
    <text evidence="9">The sequence shown here is derived from an EMBL/GenBank/DDBJ whole genome shotgun (WGS) entry which is preliminary data.</text>
</comment>
<evidence type="ECO:0000256" key="6">
    <source>
        <dbReference type="ARBA" id="ARBA00022962"/>
    </source>
</evidence>
<dbReference type="Gene3D" id="3.40.50.620">
    <property type="entry name" value="HUPs"/>
    <property type="match status" value="2"/>
</dbReference>
<dbReference type="InterPro" id="IPR014729">
    <property type="entry name" value="Rossmann-like_a/b/a_fold"/>
</dbReference>
<dbReference type="PROSITE" id="PS51278">
    <property type="entry name" value="GATASE_TYPE_2"/>
    <property type="match status" value="1"/>
</dbReference>
<dbReference type="InterPro" id="IPR051786">
    <property type="entry name" value="ASN_synthetase/amidase"/>
</dbReference>
<dbReference type="NCBIfam" id="TIGR01536">
    <property type="entry name" value="asn_synth_AEB"/>
    <property type="match status" value="1"/>
</dbReference>
<dbReference type="InterPro" id="IPR029055">
    <property type="entry name" value="Ntn_hydrolases_N"/>
</dbReference>
<dbReference type="Proteomes" id="UP001562159">
    <property type="component" value="Unassembled WGS sequence"/>
</dbReference>
<name>A0ABV4AVM1_9GAMM</name>
<keyword evidence="10" id="KW-1185">Reference proteome</keyword>
<protein>
    <recommendedName>
        <fullName evidence="3">asparagine synthase (glutamine-hydrolyzing)</fullName>
        <ecNumber evidence="3">6.3.5.4</ecNumber>
    </recommendedName>
</protein>
<keyword evidence="9" id="KW-0436">Ligase</keyword>
<evidence type="ECO:0000256" key="1">
    <source>
        <dbReference type="ARBA" id="ARBA00005187"/>
    </source>
</evidence>
<comment type="pathway">
    <text evidence="1">Amino-acid biosynthesis; L-asparagine biosynthesis; L-asparagine from L-aspartate (L-Gln route): step 1/1.</text>
</comment>
<accession>A0ABV4AVM1</accession>
<evidence type="ECO:0000256" key="2">
    <source>
        <dbReference type="ARBA" id="ARBA00005752"/>
    </source>
</evidence>
<dbReference type="EC" id="6.3.5.4" evidence="3"/>
<evidence type="ECO:0000256" key="5">
    <source>
        <dbReference type="ARBA" id="ARBA00022840"/>
    </source>
</evidence>
<keyword evidence="4" id="KW-0547">Nucleotide-binding</keyword>
<dbReference type="Pfam" id="PF00733">
    <property type="entry name" value="Asn_synthase"/>
    <property type="match status" value="1"/>
</dbReference>
<dbReference type="SUPFAM" id="SSF56235">
    <property type="entry name" value="N-terminal nucleophile aminohydrolases (Ntn hydrolases)"/>
    <property type="match status" value="1"/>
</dbReference>
<evidence type="ECO:0000259" key="8">
    <source>
        <dbReference type="PROSITE" id="PS51278"/>
    </source>
</evidence>
<dbReference type="PANTHER" id="PTHR43284:SF1">
    <property type="entry name" value="ASPARAGINE SYNTHETASE"/>
    <property type="match status" value="1"/>
</dbReference>
<dbReference type="InterPro" id="IPR001962">
    <property type="entry name" value="Asn_synthase"/>
</dbReference>